<reference evidence="2 3" key="1">
    <citation type="journal article" date="2014" name="Genome Announc.">
        <title>Draft genome sequences of eight enterohepatic helicobacter species isolated from both laboratory and wild rodents.</title>
        <authorList>
            <person name="Sheh A."/>
            <person name="Shen Z."/>
            <person name="Fox J.G."/>
        </authorList>
    </citation>
    <scope>NUCLEOTIDE SEQUENCE [LARGE SCALE GENOMIC DNA]</scope>
    <source>
        <strain evidence="2 3">MIT 98-6810</strain>
    </source>
</reference>
<gene>
    <name evidence="2" type="ORF">LS75_007110</name>
</gene>
<proteinExistence type="predicted"/>
<comment type="caution">
    <text evidence="2">The sequence shown here is derived from an EMBL/GenBank/DDBJ whole genome shotgun (WGS) entry which is preliminary data.</text>
</comment>
<evidence type="ECO:0000313" key="2">
    <source>
        <dbReference type="EMBL" id="TLD78251.1"/>
    </source>
</evidence>
<name>A0A4U8RYB9_9HELI</name>
<dbReference type="STRING" id="76936.BN2458_PEG1811"/>
<dbReference type="InterPro" id="IPR036152">
    <property type="entry name" value="Asp/glu_Ase-like_sf"/>
</dbReference>
<dbReference type="SUPFAM" id="SSF53774">
    <property type="entry name" value="Glutaminase/Asparaginase"/>
    <property type="match status" value="1"/>
</dbReference>
<dbReference type="OrthoDB" id="9788068at2"/>
<accession>A0A4U8RYB9</accession>
<dbReference type="InterPro" id="IPR027474">
    <property type="entry name" value="L-asparaginase_N"/>
</dbReference>
<dbReference type="Gene3D" id="3.40.50.1170">
    <property type="entry name" value="L-asparaginase, N-terminal domain"/>
    <property type="match status" value="1"/>
</dbReference>
<evidence type="ECO:0000313" key="3">
    <source>
        <dbReference type="Proteomes" id="UP000029925"/>
    </source>
</evidence>
<dbReference type="AlphaFoldDB" id="A0A4U8RYB9"/>
<dbReference type="InterPro" id="IPR037152">
    <property type="entry name" value="L-asparaginase_N_sf"/>
</dbReference>
<organism evidence="2 3">
    <name type="scientific">Helicobacter typhlonius</name>
    <dbReference type="NCBI Taxonomy" id="76936"/>
    <lineage>
        <taxon>Bacteria</taxon>
        <taxon>Pseudomonadati</taxon>
        <taxon>Campylobacterota</taxon>
        <taxon>Epsilonproteobacteria</taxon>
        <taxon>Campylobacterales</taxon>
        <taxon>Helicobacteraceae</taxon>
        <taxon>Helicobacter</taxon>
    </lineage>
</organism>
<keyword evidence="3" id="KW-1185">Reference proteome</keyword>
<evidence type="ECO:0000259" key="1">
    <source>
        <dbReference type="Pfam" id="PF00710"/>
    </source>
</evidence>
<dbReference type="Pfam" id="PF00710">
    <property type="entry name" value="Asparaginase"/>
    <property type="match status" value="1"/>
</dbReference>
<feature type="domain" description="L-asparaginase N-terminal" evidence="1">
    <location>
        <begin position="55"/>
        <end position="93"/>
    </location>
</feature>
<dbReference type="Proteomes" id="UP000029925">
    <property type="component" value="Unassembled WGS sequence"/>
</dbReference>
<protein>
    <recommendedName>
        <fullName evidence="1">L-asparaginase N-terminal domain-containing protein</fullName>
    </recommendedName>
</protein>
<sequence>MDALSAKYAFFRVAMDTTHCRARHNFSHFYLTAFFCIESRLWRAHKSLLSLFLPQEIRTIASLHTEQIANIDSADMSAEIWLTLAKRVDTLLQSAHIRFCKII</sequence>
<dbReference type="EMBL" id="JRPF02000008">
    <property type="protein sequence ID" value="TLD78251.1"/>
    <property type="molecule type" value="Genomic_DNA"/>
</dbReference>